<comment type="caution">
    <text evidence="18">The sequence shown here is derived from an EMBL/GenBank/DDBJ whole genome shotgun (WGS) entry which is preliminary data.</text>
</comment>
<evidence type="ECO:0000256" key="1">
    <source>
        <dbReference type="ARBA" id="ARBA00001966"/>
    </source>
</evidence>
<dbReference type="InterPro" id="IPR058240">
    <property type="entry name" value="rSAM_sf"/>
</dbReference>
<evidence type="ECO:0000256" key="9">
    <source>
        <dbReference type="ARBA" id="ARBA00022723"/>
    </source>
</evidence>
<dbReference type="eggNOG" id="COG0621">
    <property type="taxonomic scope" value="Bacteria"/>
</dbReference>
<comment type="cofactor">
    <cofactor evidence="1">
        <name>[4Fe-4S] cluster</name>
        <dbReference type="ChEBI" id="CHEBI:49883"/>
    </cofactor>
</comment>
<evidence type="ECO:0000259" key="16">
    <source>
        <dbReference type="PROSITE" id="PS51449"/>
    </source>
</evidence>
<evidence type="ECO:0000256" key="14">
    <source>
        <dbReference type="ARBA" id="ARBA00061574"/>
    </source>
</evidence>
<evidence type="ECO:0000256" key="15">
    <source>
        <dbReference type="ARBA" id="ARBA00069898"/>
    </source>
</evidence>
<dbReference type="Gene3D" id="3.40.50.12160">
    <property type="entry name" value="Methylthiotransferase, N-terminal domain"/>
    <property type="match status" value="1"/>
</dbReference>
<dbReference type="PANTHER" id="PTHR11918:SF45">
    <property type="entry name" value="THREONYLCARBAMOYLADENOSINE TRNA METHYLTHIOTRANSFERASE"/>
    <property type="match status" value="1"/>
</dbReference>
<dbReference type="InterPro" id="IPR005839">
    <property type="entry name" value="Methylthiotransferase"/>
</dbReference>
<evidence type="ECO:0000256" key="5">
    <source>
        <dbReference type="ARBA" id="ARBA00022490"/>
    </source>
</evidence>
<dbReference type="InterPro" id="IPR020612">
    <property type="entry name" value="Methylthiotransferase_CS"/>
</dbReference>
<keyword evidence="8" id="KW-0819">tRNA processing</keyword>
<dbReference type="InterPro" id="IPR006638">
    <property type="entry name" value="Elp3/MiaA/NifB-like_rSAM"/>
</dbReference>
<dbReference type="Pfam" id="PF00919">
    <property type="entry name" value="UPF0004"/>
    <property type="match status" value="1"/>
</dbReference>
<keyword evidence="7" id="KW-0949">S-adenosyl-L-methionine</keyword>
<dbReference type="InterPro" id="IPR038135">
    <property type="entry name" value="Methylthiotransferase_N_sf"/>
</dbReference>
<keyword evidence="4" id="KW-0004">4Fe-4S</keyword>
<evidence type="ECO:0000313" key="19">
    <source>
        <dbReference type="Proteomes" id="UP000003011"/>
    </source>
</evidence>
<dbReference type="SFLD" id="SFLDS00029">
    <property type="entry name" value="Radical_SAM"/>
    <property type="match status" value="1"/>
</dbReference>
<evidence type="ECO:0000256" key="4">
    <source>
        <dbReference type="ARBA" id="ARBA00022485"/>
    </source>
</evidence>
<dbReference type="GO" id="GO:0051539">
    <property type="term" value="F:4 iron, 4 sulfur cluster binding"/>
    <property type="evidence" value="ECO:0007669"/>
    <property type="project" value="UniProtKB-KW"/>
</dbReference>
<dbReference type="GO" id="GO:0046872">
    <property type="term" value="F:metal ion binding"/>
    <property type="evidence" value="ECO:0007669"/>
    <property type="project" value="UniProtKB-KW"/>
</dbReference>
<evidence type="ECO:0000256" key="12">
    <source>
        <dbReference type="ARBA" id="ARBA00031213"/>
    </source>
</evidence>
<dbReference type="HOGENOM" id="CLU_018697_1_0_9"/>
<accession>G5GHD2</accession>
<dbReference type="PATRIC" id="fig|679200.3.peg.1023"/>
<dbReference type="Gene3D" id="3.80.30.20">
    <property type="entry name" value="tm_1862 like domain"/>
    <property type="match status" value="1"/>
</dbReference>
<dbReference type="RefSeq" id="WP_005540308.1">
    <property type="nucleotide sequence ID" value="NZ_JH378831.1"/>
</dbReference>
<dbReference type="InterPro" id="IPR007197">
    <property type="entry name" value="rSAM"/>
</dbReference>
<dbReference type="Proteomes" id="UP000003011">
    <property type="component" value="Unassembled WGS sequence"/>
</dbReference>
<evidence type="ECO:0000259" key="17">
    <source>
        <dbReference type="PROSITE" id="PS51918"/>
    </source>
</evidence>
<dbReference type="InterPro" id="IPR023404">
    <property type="entry name" value="rSAM_horseshoe"/>
</dbReference>
<dbReference type="InterPro" id="IPR013848">
    <property type="entry name" value="Methylthiotransferase_N"/>
</dbReference>
<dbReference type="SMART" id="SM00729">
    <property type="entry name" value="Elp3"/>
    <property type="match status" value="1"/>
</dbReference>
<dbReference type="SFLD" id="SFLDF00295">
    <property type="entry name" value="threonylcarbamoyladenosine_tRN"/>
    <property type="match status" value="1"/>
</dbReference>
<evidence type="ECO:0000256" key="11">
    <source>
        <dbReference type="ARBA" id="ARBA00023014"/>
    </source>
</evidence>
<dbReference type="AlphaFoldDB" id="G5GHD2"/>
<dbReference type="Pfam" id="PF04055">
    <property type="entry name" value="Radical_SAM"/>
    <property type="match status" value="1"/>
</dbReference>
<keyword evidence="19" id="KW-1185">Reference proteome</keyword>
<evidence type="ECO:0000256" key="10">
    <source>
        <dbReference type="ARBA" id="ARBA00023004"/>
    </source>
</evidence>
<comment type="function">
    <text evidence="2">Catalyzes the methylthiolation of N6-threonylcarbamoyladenosine (t(6)A), leading to the formation of 2-methylthio-N6-threonylcarbamoyladenosine (ms(2)t(6)A) at position 37 in tRNAs that read codons beginning with adenine.</text>
</comment>
<dbReference type="SFLD" id="SFLDG01082">
    <property type="entry name" value="B12-binding_domain_containing"/>
    <property type="match status" value="1"/>
</dbReference>
<dbReference type="EMBL" id="ACZL01000015">
    <property type="protein sequence ID" value="EHI55929.1"/>
    <property type="molecule type" value="Genomic_DNA"/>
</dbReference>
<feature type="domain" description="Radical SAM core" evidence="17">
    <location>
        <begin position="200"/>
        <end position="430"/>
    </location>
</feature>
<dbReference type="STRING" id="679200.HMPREF9333_00972"/>
<evidence type="ECO:0000256" key="8">
    <source>
        <dbReference type="ARBA" id="ARBA00022694"/>
    </source>
</evidence>
<sequence>MRKVAFHTLGCKVNIYETEAMQRIMSDAGYTLVDFNDRADVYIINTCSVTNIADRKSRQILHKAKKENPDSIVVAAGCYVQSGAQKLKKDCNIDIIVGNNKKKDIALIINKYFDSIYNEPDLKTADFTDDGIELKTADFTDKITGVKTDTVSDKNNKKTEVSADKTIAGIKPVFSGINNDENVIDINKKCEYEDFGVSKLGKHTRSFIKVQDGCNQFCTYCIIPYTRGRIRSRSMQSIMAEVESLAKNGYKEMVLTGIHLSSYGVDIDKKEHLLELVSRVAGVEGVERVRVGSLEPRIISDVFVSGLKKIPQFCPHFHLSLQSGCDSVLRRMNRQYDSKDFINGVEIIRKYYKNPAITTDIIVGFPGESEEEFNISREFVDKIGFYEMHIFPFSIREGTKAANMPDQLTHKEKSSRALALSEINRKNSRDFRKKYIGQMNEILSEEIIEINQKRYISGHTREYLKVAVPYFEGGLNQFIKGEIKSFLNDDILFMQPLN</sequence>
<comment type="similarity">
    <text evidence="14">Belongs to the methylthiotransferase family. MtaB subfamily.</text>
</comment>
<dbReference type="SFLD" id="SFLDG01061">
    <property type="entry name" value="methylthiotransferase"/>
    <property type="match status" value="1"/>
</dbReference>
<organism evidence="18 19">
    <name type="scientific">Johnsonella ignava ATCC 51276</name>
    <dbReference type="NCBI Taxonomy" id="679200"/>
    <lineage>
        <taxon>Bacteria</taxon>
        <taxon>Bacillati</taxon>
        <taxon>Bacillota</taxon>
        <taxon>Clostridia</taxon>
        <taxon>Lachnospirales</taxon>
        <taxon>Lachnospiraceae</taxon>
        <taxon>Johnsonella</taxon>
    </lineage>
</organism>
<keyword evidence="9" id="KW-0479">Metal-binding</keyword>
<evidence type="ECO:0000256" key="13">
    <source>
        <dbReference type="ARBA" id="ARBA00051661"/>
    </source>
</evidence>
<evidence type="ECO:0000256" key="2">
    <source>
        <dbReference type="ARBA" id="ARBA00002399"/>
    </source>
</evidence>
<dbReference type="FunFam" id="3.40.50.12160:FF:000004">
    <property type="entry name" value="Threonylcarbamoyladenosine tRNA methylthiotransferase MtaB"/>
    <property type="match status" value="1"/>
</dbReference>
<dbReference type="PROSITE" id="PS01278">
    <property type="entry name" value="MTTASE_RADICAL"/>
    <property type="match status" value="1"/>
</dbReference>
<evidence type="ECO:0000256" key="6">
    <source>
        <dbReference type="ARBA" id="ARBA00022679"/>
    </source>
</evidence>
<dbReference type="SUPFAM" id="SSF102114">
    <property type="entry name" value="Radical SAM enzymes"/>
    <property type="match status" value="1"/>
</dbReference>
<reference evidence="18 19" key="1">
    <citation type="submission" date="2011-08" db="EMBL/GenBank/DDBJ databases">
        <title>The Genome Sequence of Johnsonella ignava ATCC 51276.</title>
        <authorList>
            <consortium name="The Broad Institute Genome Sequencing Platform"/>
            <person name="Earl A."/>
            <person name="Ward D."/>
            <person name="Feldgarden M."/>
            <person name="Gevers D."/>
            <person name="Izard J."/>
            <person name="Blanton J.M."/>
            <person name="Baranova O.V."/>
            <person name="Dewhirst F.E."/>
            <person name="Young S.K."/>
            <person name="Zeng Q."/>
            <person name="Gargeya S."/>
            <person name="Fitzgerald M."/>
            <person name="Haas B."/>
            <person name="Abouelleil A."/>
            <person name="Alvarado L."/>
            <person name="Arachchi H.M."/>
            <person name="Berlin A."/>
            <person name="Brown A."/>
            <person name="Chapman S.B."/>
            <person name="Chen Z."/>
            <person name="Dunbar C."/>
            <person name="Freedman E."/>
            <person name="Gearin G."/>
            <person name="Gellesch M."/>
            <person name="Goldberg J."/>
            <person name="Griggs A."/>
            <person name="Gujja S."/>
            <person name="Heiman D."/>
            <person name="Howarth C."/>
            <person name="Larson L."/>
            <person name="Lui A."/>
            <person name="MacDonald P.J.P."/>
            <person name="Montmayeur A."/>
            <person name="Murphy C."/>
            <person name="Neiman D."/>
            <person name="Pearson M."/>
            <person name="Priest M."/>
            <person name="Roberts A."/>
            <person name="Saif S."/>
            <person name="Shea T."/>
            <person name="Shenoy N."/>
            <person name="Sisk P."/>
            <person name="Stolte C."/>
            <person name="Sykes S."/>
            <person name="Wortman J."/>
            <person name="Nusbaum C."/>
            <person name="Birren B."/>
        </authorList>
    </citation>
    <scope>NUCLEOTIDE SEQUENCE [LARGE SCALE GENOMIC DNA]</scope>
    <source>
        <strain evidence="18 19">ATCC 51276</strain>
    </source>
</reference>
<gene>
    <name evidence="18" type="ORF">HMPREF9333_00972</name>
</gene>
<dbReference type="InterPro" id="IPR006467">
    <property type="entry name" value="MiaB-like_bact"/>
</dbReference>
<dbReference type="PROSITE" id="PS51449">
    <property type="entry name" value="MTTASE_N"/>
    <property type="match status" value="1"/>
</dbReference>
<name>G5GHD2_9FIRM</name>
<dbReference type="OrthoDB" id="9805215at2"/>
<proteinExistence type="inferred from homology"/>
<keyword evidence="6" id="KW-0808">Transferase</keyword>
<comment type="catalytic activity">
    <reaction evidence="13">
        <text>N(6)-L-threonylcarbamoyladenosine(37) in tRNA + (sulfur carrier)-SH + AH2 + 2 S-adenosyl-L-methionine = 2-methylsulfanyl-N(6)-L-threonylcarbamoyladenosine(37) in tRNA + (sulfur carrier)-H + 5'-deoxyadenosine + L-methionine + A + S-adenosyl-L-homocysteine + 2 H(+)</text>
        <dbReference type="Rhea" id="RHEA:37075"/>
        <dbReference type="Rhea" id="RHEA-COMP:10163"/>
        <dbReference type="Rhea" id="RHEA-COMP:11092"/>
        <dbReference type="Rhea" id="RHEA-COMP:14737"/>
        <dbReference type="Rhea" id="RHEA-COMP:14739"/>
        <dbReference type="ChEBI" id="CHEBI:13193"/>
        <dbReference type="ChEBI" id="CHEBI:15378"/>
        <dbReference type="ChEBI" id="CHEBI:17319"/>
        <dbReference type="ChEBI" id="CHEBI:17499"/>
        <dbReference type="ChEBI" id="CHEBI:29917"/>
        <dbReference type="ChEBI" id="CHEBI:57844"/>
        <dbReference type="ChEBI" id="CHEBI:57856"/>
        <dbReference type="ChEBI" id="CHEBI:59789"/>
        <dbReference type="ChEBI" id="CHEBI:64428"/>
        <dbReference type="ChEBI" id="CHEBI:74418"/>
        <dbReference type="ChEBI" id="CHEBI:74420"/>
        <dbReference type="EC" id="2.8.4.5"/>
    </reaction>
</comment>
<dbReference type="PANTHER" id="PTHR11918">
    <property type="entry name" value="RADICAL SAM PROTEINS"/>
    <property type="match status" value="1"/>
</dbReference>
<evidence type="ECO:0000313" key="18">
    <source>
        <dbReference type="EMBL" id="EHI55929.1"/>
    </source>
</evidence>
<evidence type="ECO:0000256" key="7">
    <source>
        <dbReference type="ARBA" id="ARBA00022691"/>
    </source>
</evidence>
<dbReference type="InterPro" id="IPR034557">
    <property type="entry name" value="ThrcA_tRNA_MEthiotransferase"/>
</dbReference>
<dbReference type="EC" id="2.8.4.5" evidence="3"/>
<dbReference type="PROSITE" id="PS51918">
    <property type="entry name" value="RADICAL_SAM"/>
    <property type="match status" value="1"/>
</dbReference>
<keyword evidence="10" id="KW-0408">Iron</keyword>
<protein>
    <recommendedName>
        <fullName evidence="15">Threonylcarbamoyladenosine tRNA methylthiotransferase MtaB</fullName>
        <ecNumber evidence="3">2.8.4.5</ecNumber>
    </recommendedName>
    <alternativeName>
        <fullName evidence="12">tRNA-t(6)A37 methylthiotransferase</fullName>
    </alternativeName>
</protein>
<keyword evidence="5" id="KW-0963">Cytoplasm</keyword>
<dbReference type="GO" id="GO:0035598">
    <property type="term" value="F:tRNA (N(6)-L-threonylcarbamoyladenosine(37)-C(2))-methylthiotransferase activity"/>
    <property type="evidence" value="ECO:0007669"/>
    <property type="project" value="UniProtKB-EC"/>
</dbReference>
<evidence type="ECO:0000256" key="3">
    <source>
        <dbReference type="ARBA" id="ARBA00013273"/>
    </source>
</evidence>
<keyword evidence="11" id="KW-0411">Iron-sulfur</keyword>
<feature type="domain" description="MTTase N-terminal" evidence="16">
    <location>
        <begin position="2"/>
        <end position="114"/>
    </location>
</feature>
<dbReference type="CDD" id="cd01335">
    <property type="entry name" value="Radical_SAM"/>
    <property type="match status" value="1"/>
</dbReference>
<dbReference type="NCBIfam" id="TIGR01579">
    <property type="entry name" value="MiaB-like-C"/>
    <property type="match status" value="1"/>
</dbReference>
<dbReference type="NCBIfam" id="TIGR00089">
    <property type="entry name" value="MiaB/RimO family radical SAM methylthiotransferase"/>
    <property type="match status" value="1"/>
</dbReference>
<dbReference type="FunFam" id="3.80.30.20:FF:000001">
    <property type="entry name" value="tRNA-2-methylthio-N(6)-dimethylallyladenosine synthase 2"/>
    <property type="match status" value="1"/>
</dbReference>